<accession>A0A562TP52</accession>
<dbReference type="Gene3D" id="2.180.10.10">
    <property type="entry name" value="RHS repeat-associated core"/>
    <property type="match status" value="1"/>
</dbReference>
<evidence type="ECO:0008006" key="4">
    <source>
        <dbReference type="Google" id="ProtNLM"/>
    </source>
</evidence>
<dbReference type="AlphaFoldDB" id="A0A562TP52"/>
<keyword evidence="1" id="KW-0732">Signal</keyword>
<gene>
    <name evidence="2" type="ORF">JN11_04463</name>
</gene>
<dbReference type="OrthoDB" id="1046747at2"/>
<feature type="signal peptide" evidence="1">
    <location>
        <begin position="1"/>
        <end position="19"/>
    </location>
</feature>
<feature type="chain" id="PRO_5022204120" description="YD repeat-containing protein" evidence="1">
    <location>
        <begin position="20"/>
        <end position="262"/>
    </location>
</feature>
<name>A0A562TP52_9SPHI</name>
<dbReference type="RefSeq" id="WP_144916176.1">
    <property type="nucleotide sequence ID" value="NZ_VLLI01000017.1"/>
</dbReference>
<proteinExistence type="predicted"/>
<sequence length="262" mass="30913">MKNFHLFIVGLLFAQLCLAQTVKNSLYLQHLKGKVKRIESVLYNGDATKGTIDTLAPTSKIIELYDENGNDVEESYTDKDDKKVSKWIKKYNEKSEKIEEDYFAETGMQEATTFFRYDASGKLVESDHEFSPDKTNSNKTLYKYDDRDNNIEEDVYSNGDSLKYKNTYKYDSKGNKIEMDYWHAKEDTIRVKWTFDYNNAGLRVKEDRYSPRGELQIENLFTYENMDNSGNWQLQTRKSQGKNKEYARILSYSVTKMKIYYY</sequence>
<evidence type="ECO:0000256" key="1">
    <source>
        <dbReference type="SAM" id="SignalP"/>
    </source>
</evidence>
<keyword evidence="3" id="KW-1185">Reference proteome</keyword>
<organism evidence="2 3">
    <name type="scientific">Mucilaginibacter frigoritolerans</name>
    <dbReference type="NCBI Taxonomy" id="652788"/>
    <lineage>
        <taxon>Bacteria</taxon>
        <taxon>Pseudomonadati</taxon>
        <taxon>Bacteroidota</taxon>
        <taxon>Sphingobacteriia</taxon>
        <taxon>Sphingobacteriales</taxon>
        <taxon>Sphingobacteriaceae</taxon>
        <taxon>Mucilaginibacter</taxon>
    </lineage>
</organism>
<dbReference type="Proteomes" id="UP000317010">
    <property type="component" value="Unassembled WGS sequence"/>
</dbReference>
<dbReference type="EMBL" id="VLLI01000017">
    <property type="protein sequence ID" value="TWI95034.1"/>
    <property type="molecule type" value="Genomic_DNA"/>
</dbReference>
<protein>
    <recommendedName>
        <fullName evidence="4">YD repeat-containing protein</fullName>
    </recommendedName>
</protein>
<evidence type="ECO:0000313" key="3">
    <source>
        <dbReference type="Proteomes" id="UP000317010"/>
    </source>
</evidence>
<comment type="caution">
    <text evidence="2">The sequence shown here is derived from an EMBL/GenBank/DDBJ whole genome shotgun (WGS) entry which is preliminary data.</text>
</comment>
<reference evidence="2 3" key="1">
    <citation type="submission" date="2019-07" db="EMBL/GenBank/DDBJ databases">
        <title>Genomic Encyclopedia of Archaeal and Bacterial Type Strains, Phase II (KMG-II): from individual species to whole genera.</title>
        <authorList>
            <person name="Goeker M."/>
        </authorList>
    </citation>
    <scope>NUCLEOTIDE SEQUENCE [LARGE SCALE GENOMIC DNA]</scope>
    <source>
        <strain evidence="2 3">ATCC BAA-1854</strain>
    </source>
</reference>
<evidence type="ECO:0000313" key="2">
    <source>
        <dbReference type="EMBL" id="TWI95034.1"/>
    </source>
</evidence>